<gene>
    <name evidence="1" type="ORF">F4820DRAFT_22834</name>
</gene>
<name>A0ACB9YST9_9PEZI</name>
<reference evidence="1 2" key="1">
    <citation type="journal article" date="2022" name="New Phytol.">
        <title>Ecological generalism drives hyperdiversity of secondary metabolite gene clusters in xylarialean endophytes.</title>
        <authorList>
            <person name="Franco M.E.E."/>
            <person name="Wisecaver J.H."/>
            <person name="Arnold A.E."/>
            <person name="Ju Y.M."/>
            <person name="Slot J.C."/>
            <person name="Ahrendt S."/>
            <person name="Moore L.P."/>
            <person name="Eastman K.E."/>
            <person name="Scott K."/>
            <person name="Konkel Z."/>
            <person name="Mondo S.J."/>
            <person name="Kuo A."/>
            <person name="Hayes R.D."/>
            <person name="Haridas S."/>
            <person name="Andreopoulos B."/>
            <person name="Riley R."/>
            <person name="LaButti K."/>
            <person name="Pangilinan J."/>
            <person name="Lipzen A."/>
            <person name="Amirebrahimi M."/>
            <person name="Yan J."/>
            <person name="Adam C."/>
            <person name="Keymanesh K."/>
            <person name="Ng V."/>
            <person name="Louie K."/>
            <person name="Northen T."/>
            <person name="Drula E."/>
            <person name="Henrissat B."/>
            <person name="Hsieh H.M."/>
            <person name="Youens-Clark K."/>
            <person name="Lutzoni F."/>
            <person name="Miadlikowska J."/>
            <person name="Eastwood D.C."/>
            <person name="Hamelin R.C."/>
            <person name="Grigoriev I.V."/>
            <person name="U'Ren J.M."/>
        </authorList>
    </citation>
    <scope>NUCLEOTIDE SEQUENCE [LARGE SCALE GENOMIC DNA]</scope>
    <source>
        <strain evidence="1 2">CBS 119005</strain>
    </source>
</reference>
<dbReference type="Proteomes" id="UP001497700">
    <property type="component" value="Unassembled WGS sequence"/>
</dbReference>
<evidence type="ECO:0000313" key="2">
    <source>
        <dbReference type="Proteomes" id="UP001497700"/>
    </source>
</evidence>
<accession>A0ACB9YST9</accession>
<protein>
    <submittedName>
        <fullName evidence="1">Uncharacterized protein</fullName>
    </submittedName>
</protein>
<organism evidence="1 2">
    <name type="scientific">Hypoxylon rubiginosum</name>
    <dbReference type="NCBI Taxonomy" id="110542"/>
    <lineage>
        <taxon>Eukaryota</taxon>
        <taxon>Fungi</taxon>
        <taxon>Dikarya</taxon>
        <taxon>Ascomycota</taxon>
        <taxon>Pezizomycotina</taxon>
        <taxon>Sordariomycetes</taxon>
        <taxon>Xylariomycetidae</taxon>
        <taxon>Xylariales</taxon>
        <taxon>Hypoxylaceae</taxon>
        <taxon>Hypoxylon</taxon>
    </lineage>
</organism>
<sequence length="151" mass="16483">MESRSTSLLERGEGESIEISSLSSSTETIATQEALAQQSTVSAQPSSHPLTRIQDENSTGPEIRNHWSLKLERYKQNGFIYLAVLAGVMITINITQATLIDHFSSYGWIVGFPAAVFGSGITAIMVWVVGNRHILATTWHEASCKSQLSSN</sequence>
<proteinExistence type="predicted"/>
<dbReference type="EMBL" id="MU393525">
    <property type="protein sequence ID" value="KAI4862464.1"/>
    <property type="molecule type" value="Genomic_DNA"/>
</dbReference>
<evidence type="ECO:0000313" key="1">
    <source>
        <dbReference type="EMBL" id="KAI4862464.1"/>
    </source>
</evidence>
<comment type="caution">
    <text evidence="1">The sequence shown here is derived from an EMBL/GenBank/DDBJ whole genome shotgun (WGS) entry which is preliminary data.</text>
</comment>
<keyword evidence="2" id="KW-1185">Reference proteome</keyword>